<evidence type="ECO:0000256" key="1">
    <source>
        <dbReference type="SAM" id="Phobius"/>
    </source>
</evidence>
<dbReference type="GeneID" id="39868043"/>
<keyword evidence="1" id="KW-0472">Membrane</keyword>
<dbReference type="AlphaFoldDB" id="A0A1D3JMY4"/>
<dbReference type="RefSeq" id="XP_028860949.1">
    <property type="nucleotide sequence ID" value="XM_029004240.1"/>
</dbReference>
<keyword evidence="1" id="KW-0812">Transmembrane</keyword>
<organism evidence="2 3">
    <name type="scientific">Plasmodium malariae</name>
    <dbReference type="NCBI Taxonomy" id="5858"/>
    <lineage>
        <taxon>Eukaryota</taxon>
        <taxon>Sar</taxon>
        <taxon>Alveolata</taxon>
        <taxon>Apicomplexa</taxon>
        <taxon>Aconoidasida</taxon>
        <taxon>Haemosporida</taxon>
        <taxon>Plasmodiidae</taxon>
        <taxon>Plasmodium</taxon>
        <taxon>Plasmodium (Plasmodium)</taxon>
    </lineage>
</organism>
<name>A0A1D3JMY4_PLAMA</name>
<keyword evidence="1" id="KW-1133">Transmembrane helix</keyword>
<reference evidence="2 3" key="1">
    <citation type="submission" date="2016-06" db="EMBL/GenBank/DDBJ databases">
        <authorList>
            <consortium name="Pathogen Informatics"/>
        </authorList>
    </citation>
    <scope>NUCLEOTIDE SEQUENCE [LARGE SCALE GENOMIC DNA]</scope>
</reference>
<dbReference type="VEuPathDB" id="PlasmoDB:PmUG01_07048200"/>
<proteinExistence type="predicted"/>
<dbReference type="EMBL" id="LT594628">
    <property type="protein sequence ID" value="SBT88018.1"/>
    <property type="molecule type" value="Genomic_DNA"/>
</dbReference>
<gene>
    <name evidence="2" type="primary">PmUG01_07048200</name>
    <name evidence="2" type="ORF">PMUG01_07048200</name>
</gene>
<dbReference type="OrthoDB" id="10407431at2759"/>
<feature type="transmembrane region" description="Helical" evidence="1">
    <location>
        <begin position="152"/>
        <end position="169"/>
    </location>
</feature>
<sequence>MKVFGLIIPLIIRTSQCHSNFTMYTSLEKEHDLAQVVVVYLLNNRILAEEKETKLKELKTDILSCKEKKDKSKNVKVIISKIVNSSEKTLNNEMQNDDSSKKNTKNRIVEFFKYVDRYFEKLIFNVLYSISSDEEVDYEKYNDELKERMKEYLFLFEPPAMAMIGILFINQETSWLSIILLLISSMLIIYCIAKILKYDRLHKNLFTLQNILKEISRIKNVPSNIVLRINEMVKKLTFKWKRKNYIFFSASR</sequence>
<dbReference type="KEGG" id="pmal:PMUG01_07048200"/>
<protein>
    <submittedName>
        <fullName evidence="2">Uncharacterized protein</fullName>
    </submittedName>
</protein>
<evidence type="ECO:0000313" key="2">
    <source>
        <dbReference type="EMBL" id="SBT88018.1"/>
    </source>
</evidence>
<accession>A0A1D3JMY4</accession>
<evidence type="ECO:0000313" key="3">
    <source>
        <dbReference type="Proteomes" id="UP000219813"/>
    </source>
</evidence>
<feature type="transmembrane region" description="Helical" evidence="1">
    <location>
        <begin position="175"/>
        <end position="193"/>
    </location>
</feature>
<dbReference type="Proteomes" id="UP000219813">
    <property type="component" value="Chromosome 7"/>
</dbReference>
<keyword evidence="3" id="KW-1185">Reference proteome</keyword>